<evidence type="ECO:0000313" key="1">
    <source>
        <dbReference type="EMBL" id="KIN95775.1"/>
    </source>
</evidence>
<sequence length="61" mass="6843">MHMPRIAGRTKCPIHRSKLGELPEALHRSAELEEAKSLPTAMVVGDREDSAFRDLQSLVLF</sequence>
<proteinExistence type="predicted"/>
<reference evidence="1 2" key="1">
    <citation type="submission" date="2014-04" db="EMBL/GenBank/DDBJ databases">
        <authorList>
            <consortium name="DOE Joint Genome Institute"/>
            <person name="Kuo A."/>
            <person name="Kohler A."/>
            <person name="Costa M.D."/>
            <person name="Nagy L.G."/>
            <person name="Floudas D."/>
            <person name="Copeland A."/>
            <person name="Barry K.W."/>
            <person name="Cichocki N."/>
            <person name="Veneault-Fourrey C."/>
            <person name="LaButti K."/>
            <person name="Lindquist E.A."/>
            <person name="Lipzen A."/>
            <person name="Lundell T."/>
            <person name="Morin E."/>
            <person name="Murat C."/>
            <person name="Sun H."/>
            <person name="Tunlid A."/>
            <person name="Henrissat B."/>
            <person name="Grigoriev I.V."/>
            <person name="Hibbett D.S."/>
            <person name="Martin F."/>
            <person name="Nordberg H.P."/>
            <person name="Cantor M.N."/>
            <person name="Hua S.X."/>
        </authorList>
    </citation>
    <scope>NUCLEOTIDE SEQUENCE [LARGE SCALE GENOMIC DNA]</scope>
    <source>
        <strain evidence="1 2">Marx 270</strain>
    </source>
</reference>
<accession>A0A0C3NJD5</accession>
<reference evidence="2" key="2">
    <citation type="submission" date="2015-01" db="EMBL/GenBank/DDBJ databases">
        <title>Evolutionary Origins and Diversification of the Mycorrhizal Mutualists.</title>
        <authorList>
            <consortium name="DOE Joint Genome Institute"/>
            <consortium name="Mycorrhizal Genomics Consortium"/>
            <person name="Kohler A."/>
            <person name="Kuo A."/>
            <person name="Nagy L.G."/>
            <person name="Floudas D."/>
            <person name="Copeland A."/>
            <person name="Barry K.W."/>
            <person name="Cichocki N."/>
            <person name="Veneault-Fourrey C."/>
            <person name="LaButti K."/>
            <person name="Lindquist E.A."/>
            <person name="Lipzen A."/>
            <person name="Lundell T."/>
            <person name="Morin E."/>
            <person name="Murat C."/>
            <person name="Riley R."/>
            <person name="Ohm R."/>
            <person name="Sun H."/>
            <person name="Tunlid A."/>
            <person name="Henrissat B."/>
            <person name="Grigoriev I.V."/>
            <person name="Hibbett D.S."/>
            <person name="Martin F."/>
        </authorList>
    </citation>
    <scope>NUCLEOTIDE SEQUENCE [LARGE SCALE GENOMIC DNA]</scope>
    <source>
        <strain evidence="2">Marx 270</strain>
    </source>
</reference>
<evidence type="ECO:0000313" key="2">
    <source>
        <dbReference type="Proteomes" id="UP000054217"/>
    </source>
</evidence>
<dbReference type="EMBL" id="KN832060">
    <property type="protein sequence ID" value="KIN95775.1"/>
    <property type="molecule type" value="Genomic_DNA"/>
</dbReference>
<protein>
    <submittedName>
        <fullName evidence="1">Uncharacterized protein</fullName>
    </submittedName>
</protein>
<gene>
    <name evidence="1" type="ORF">M404DRAFT_1007148</name>
</gene>
<organism evidence="1 2">
    <name type="scientific">Pisolithus tinctorius Marx 270</name>
    <dbReference type="NCBI Taxonomy" id="870435"/>
    <lineage>
        <taxon>Eukaryota</taxon>
        <taxon>Fungi</taxon>
        <taxon>Dikarya</taxon>
        <taxon>Basidiomycota</taxon>
        <taxon>Agaricomycotina</taxon>
        <taxon>Agaricomycetes</taxon>
        <taxon>Agaricomycetidae</taxon>
        <taxon>Boletales</taxon>
        <taxon>Sclerodermatineae</taxon>
        <taxon>Pisolithaceae</taxon>
        <taxon>Pisolithus</taxon>
    </lineage>
</organism>
<keyword evidence="2" id="KW-1185">Reference proteome</keyword>
<dbReference type="AlphaFoldDB" id="A0A0C3NJD5"/>
<dbReference type="InParanoid" id="A0A0C3NJD5"/>
<dbReference type="Proteomes" id="UP000054217">
    <property type="component" value="Unassembled WGS sequence"/>
</dbReference>
<dbReference type="HOGENOM" id="CLU_2923603_0_0_1"/>
<name>A0A0C3NJD5_PISTI</name>